<dbReference type="InterPro" id="IPR004210">
    <property type="entry name" value="BESS_motif"/>
</dbReference>
<accession>A0AAV8WZ59</accession>
<evidence type="ECO:0000256" key="1">
    <source>
        <dbReference type="PROSITE-ProRule" id="PRU00371"/>
    </source>
</evidence>
<feature type="domain" description="BESS" evidence="3">
    <location>
        <begin position="139"/>
        <end position="178"/>
    </location>
</feature>
<gene>
    <name evidence="4" type="ORF">NQ314_015656</name>
</gene>
<sequence>MERRHPFAKVDFSAVASRMVLHFVAFPDAFPKVSRDFSAFGSRMVLHFVAFPDAFPKLKNCRRSGGISKMLLQEKFACKRGTTELKETSTNIDDDSMSQGTSAIEEDDSSTNQELQTDNTPSVPCIAAVRRKTARPEKEVADRLFLLSLLPMFHECSLQTKLWARIKIQDIMQQALQFRHPTESLPP</sequence>
<evidence type="ECO:0000256" key="2">
    <source>
        <dbReference type="SAM" id="MobiDB-lite"/>
    </source>
</evidence>
<feature type="region of interest" description="Disordered" evidence="2">
    <location>
        <begin position="87"/>
        <end position="120"/>
    </location>
</feature>
<evidence type="ECO:0000313" key="5">
    <source>
        <dbReference type="Proteomes" id="UP001162156"/>
    </source>
</evidence>
<proteinExistence type="predicted"/>
<name>A0AAV8WZ59_9CUCU</name>
<keyword evidence="5" id="KW-1185">Reference proteome</keyword>
<dbReference type="AlphaFoldDB" id="A0AAV8WZ59"/>
<dbReference type="EMBL" id="JANEYF010004345">
    <property type="protein sequence ID" value="KAJ8931430.1"/>
    <property type="molecule type" value="Genomic_DNA"/>
</dbReference>
<reference evidence="4" key="1">
    <citation type="journal article" date="2023" name="Insect Mol. Biol.">
        <title>Genome sequencing provides insights into the evolution of gene families encoding plant cell wall-degrading enzymes in longhorned beetles.</title>
        <authorList>
            <person name="Shin N.R."/>
            <person name="Okamura Y."/>
            <person name="Kirsch R."/>
            <person name="Pauchet Y."/>
        </authorList>
    </citation>
    <scope>NUCLEOTIDE SEQUENCE</scope>
    <source>
        <strain evidence="4">RBIC_L_NR</strain>
    </source>
</reference>
<keyword evidence="1" id="KW-0539">Nucleus</keyword>
<dbReference type="GO" id="GO:0003677">
    <property type="term" value="F:DNA binding"/>
    <property type="evidence" value="ECO:0007669"/>
    <property type="project" value="InterPro"/>
</dbReference>
<evidence type="ECO:0000259" key="3">
    <source>
        <dbReference type="PROSITE" id="PS51031"/>
    </source>
</evidence>
<comment type="caution">
    <text evidence="4">The sequence shown here is derived from an EMBL/GenBank/DDBJ whole genome shotgun (WGS) entry which is preliminary data.</text>
</comment>
<dbReference type="PROSITE" id="PS51031">
    <property type="entry name" value="BESS"/>
    <property type="match status" value="1"/>
</dbReference>
<dbReference type="GO" id="GO:0005634">
    <property type="term" value="C:nucleus"/>
    <property type="evidence" value="ECO:0007669"/>
    <property type="project" value="UniProtKB-SubCell"/>
</dbReference>
<dbReference type="Proteomes" id="UP001162156">
    <property type="component" value="Unassembled WGS sequence"/>
</dbReference>
<feature type="compositionally biased region" description="Polar residues" evidence="2">
    <location>
        <begin position="110"/>
        <end position="120"/>
    </location>
</feature>
<organism evidence="4 5">
    <name type="scientific">Rhamnusium bicolor</name>
    <dbReference type="NCBI Taxonomy" id="1586634"/>
    <lineage>
        <taxon>Eukaryota</taxon>
        <taxon>Metazoa</taxon>
        <taxon>Ecdysozoa</taxon>
        <taxon>Arthropoda</taxon>
        <taxon>Hexapoda</taxon>
        <taxon>Insecta</taxon>
        <taxon>Pterygota</taxon>
        <taxon>Neoptera</taxon>
        <taxon>Endopterygota</taxon>
        <taxon>Coleoptera</taxon>
        <taxon>Polyphaga</taxon>
        <taxon>Cucujiformia</taxon>
        <taxon>Chrysomeloidea</taxon>
        <taxon>Cerambycidae</taxon>
        <taxon>Lepturinae</taxon>
        <taxon>Rhagiini</taxon>
        <taxon>Rhamnusium</taxon>
    </lineage>
</organism>
<evidence type="ECO:0000313" key="4">
    <source>
        <dbReference type="EMBL" id="KAJ8931430.1"/>
    </source>
</evidence>
<protein>
    <recommendedName>
        <fullName evidence="3">BESS domain-containing protein</fullName>
    </recommendedName>
</protein>
<comment type="subcellular location">
    <subcellularLocation>
        <location evidence="1">Nucleus</location>
    </subcellularLocation>
</comment>